<evidence type="ECO:0000313" key="3">
    <source>
        <dbReference type="Proteomes" id="UP000736335"/>
    </source>
</evidence>
<gene>
    <name evidence="2" type="ORF">BJ322DRAFT_1025425</name>
</gene>
<dbReference type="InterPro" id="IPR036047">
    <property type="entry name" value="F-box-like_dom_sf"/>
</dbReference>
<dbReference type="SMART" id="SM00256">
    <property type="entry name" value="FBOX"/>
    <property type="match status" value="1"/>
</dbReference>
<dbReference type="EMBL" id="WIUZ02000025">
    <property type="protein sequence ID" value="KAF9778073.1"/>
    <property type="molecule type" value="Genomic_DNA"/>
</dbReference>
<dbReference type="Gene3D" id="1.20.1280.50">
    <property type="match status" value="1"/>
</dbReference>
<sequence length="507" mass="57181">MDTHTYPGRGLSLSQLLFALNEELKRVTHSPSFTLEAVSQLDQDASAALASIREWRNSFTCVNSIPIDILSLIPTYLPAQKDRFHAASVCRHWRGTLLKHGALWSQLVLKKGEDYVSTLLERAKGSMLDIVVHGDAPAGTIQMISPCAHQTRYLEFIQTDWKDIRTFSEFNSGQLPLLRILKIFSPEAPNPCDQPNVATPSSPPNFRGSVNLEQFVITSAKLSSLSHFVFPNLTMFKLSSYSTEQCSASLLLNFLNASPTLQTVEVRISHRIDLRDVPQEMVVVLPNVKNFSLHSDGDMENVYTIAALILCPRARYTSLPHGETETRMNAHLRIFPTPFPWNAIVQQYMASPIEAVTVKIEHPQDEDMRCFLMFQSETAVVRLGFIVEVIGMDEDDLSMSHAEMHWGIFSQALTTIQDHPLLSHIKRLELEHWSVLEAFWTISVEDKVEELLGSLGPLDELTIRGCDLRILLSTFLDGSELEDSERPIIFPHIHQQICPGQIFQDLP</sequence>
<reference evidence="2" key="2">
    <citation type="submission" date="2020-11" db="EMBL/GenBank/DDBJ databases">
        <authorList>
            <consortium name="DOE Joint Genome Institute"/>
            <person name="Kuo A."/>
            <person name="Miyauchi S."/>
            <person name="Kiss E."/>
            <person name="Drula E."/>
            <person name="Kohler A."/>
            <person name="Sanchez-Garcia M."/>
            <person name="Andreopoulos B."/>
            <person name="Barry K.W."/>
            <person name="Bonito G."/>
            <person name="Buee M."/>
            <person name="Carver A."/>
            <person name="Chen C."/>
            <person name="Cichocki N."/>
            <person name="Clum A."/>
            <person name="Culley D."/>
            <person name="Crous P.W."/>
            <person name="Fauchery L."/>
            <person name="Girlanda M."/>
            <person name="Hayes R."/>
            <person name="Keri Z."/>
            <person name="Labutti K."/>
            <person name="Lipzen A."/>
            <person name="Lombard V."/>
            <person name="Magnuson J."/>
            <person name="Maillard F."/>
            <person name="Morin E."/>
            <person name="Murat C."/>
            <person name="Nolan M."/>
            <person name="Ohm R."/>
            <person name="Pangilinan J."/>
            <person name="Pereira M."/>
            <person name="Perotto S."/>
            <person name="Peter M."/>
            <person name="Riley R."/>
            <person name="Sitrit Y."/>
            <person name="Stielow B."/>
            <person name="Szollosi G."/>
            <person name="Zifcakova L."/>
            <person name="Stursova M."/>
            <person name="Spatafora J.W."/>
            <person name="Tedersoo L."/>
            <person name="Vaario L.-M."/>
            <person name="Yamada A."/>
            <person name="Yan M."/>
            <person name="Wang P."/>
            <person name="Xu J."/>
            <person name="Bruns T."/>
            <person name="Baldrian P."/>
            <person name="Vilgalys R."/>
            <person name="Henrissat B."/>
            <person name="Grigoriev I.V."/>
            <person name="Hibbett D."/>
            <person name="Nagy L.G."/>
            <person name="Martin F.M."/>
        </authorList>
    </citation>
    <scope>NUCLEOTIDE SEQUENCE</scope>
    <source>
        <strain evidence="2">UH-Tt-Lm1</strain>
    </source>
</reference>
<dbReference type="Proteomes" id="UP000736335">
    <property type="component" value="Unassembled WGS sequence"/>
</dbReference>
<accession>A0A9P6H2I8</accession>
<feature type="domain" description="F-box" evidence="1">
    <location>
        <begin position="65"/>
        <end position="107"/>
    </location>
</feature>
<keyword evidence="3" id="KW-1185">Reference proteome</keyword>
<dbReference type="AlphaFoldDB" id="A0A9P6H2I8"/>
<dbReference type="Pfam" id="PF12937">
    <property type="entry name" value="F-box-like"/>
    <property type="match status" value="1"/>
</dbReference>
<protein>
    <recommendedName>
        <fullName evidence="1">F-box domain-containing protein</fullName>
    </recommendedName>
</protein>
<evidence type="ECO:0000313" key="2">
    <source>
        <dbReference type="EMBL" id="KAF9778073.1"/>
    </source>
</evidence>
<organism evidence="2 3">
    <name type="scientific">Thelephora terrestris</name>
    <dbReference type="NCBI Taxonomy" id="56493"/>
    <lineage>
        <taxon>Eukaryota</taxon>
        <taxon>Fungi</taxon>
        <taxon>Dikarya</taxon>
        <taxon>Basidiomycota</taxon>
        <taxon>Agaricomycotina</taxon>
        <taxon>Agaricomycetes</taxon>
        <taxon>Thelephorales</taxon>
        <taxon>Thelephoraceae</taxon>
        <taxon>Thelephora</taxon>
    </lineage>
</organism>
<dbReference type="InterPro" id="IPR001810">
    <property type="entry name" value="F-box_dom"/>
</dbReference>
<reference evidence="2" key="1">
    <citation type="journal article" date="2020" name="Nat. Commun.">
        <title>Large-scale genome sequencing of mycorrhizal fungi provides insights into the early evolution of symbiotic traits.</title>
        <authorList>
            <person name="Miyauchi S."/>
            <person name="Kiss E."/>
            <person name="Kuo A."/>
            <person name="Drula E."/>
            <person name="Kohler A."/>
            <person name="Sanchez-Garcia M."/>
            <person name="Morin E."/>
            <person name="Andreopoulos B."/>
            <person name="Barry K.W."/>
            <person name="Bonito G."/>
            <person name="Buee M."/>
            <person name="Carver A."/>
            <person name="Chen C."/>
            <person name="Cichocki N."/>
            <person name="Clum A."/>
            <person name="Culley D."/>
            <person name="Crous P.W."/>
            <person name="Fauchery L."/>
            <person name="Girlanda M."/>
            <person name="Hayes R.D."/>
            <person name="Keri Z."/>
            <person name="LaButti K."/>
            <person name="Lipzen A."/>
            <person name="Lombard V."/>
            <person name="Magnuson J."/>
            <person name="Maillard F."/>
            <person name="Murat C."/>
            <person name="Nolan M."/>
            <person name="Ohm R.A."/>
            <person name="Pangilinan J."/>
            <person name="Pereira M.F."/>
            <person name="Perotto S."/>
            <person name="Peter M."/>
            <person name="Pfister S."/>
            <person name="Riley R."/>
            <person name="Sitrit Y."/>
            <person name="Stielow J.B."/>
            <person name="Szollosi G."/>
            <person name="Zifcakova L."/>
            <person name="Stursova M."/>
            <person name="Spatafora J.W."/>
            <person name="Tedersoo L."/>
            <person name="Vaario L.M."/>
            <person name="Yamada A."/>
            <person name="Yan M."/>
            <person name="Wang P."/>
            <person name="Xu J."/>
            <person name="Bruns T."/>
            <person name="Baldrian P."/>
            <person name="Vilgalys R."/>
            <person name="Dunand C."/>
            <person name="Henrissat B."/>
            <person name="Grigoriev I.V."/>
            <person name="Hibbett D."/>
            <person name="Nagy L.G."/>
            <person name="Martin F.M."/>
        </authorList>
    </citation>
    <scope>NUCLEOTIDE SEQUENCE</scope>
    <source>
        <strain evidence="2">UH-Tt-Lm1</strain>
    </source>
</reference>
<evidence type="ECO:0000259" key="1">
    <source>
        <dbReference type="SMART" id="SM00256"/>
    </source>
</evidence>
<name>A0A9P6H2I8_9AGAM</name>
<proteinExistence type="predicted"/>
<comment type="caution">
    <text evidence="2">The sequence shown here is derived from an EMBL/GenBank/DDBJ whole genome shotgun (WGS) entry which is preliminary data.</text>
</comment>
<dbReference type="SUPFAM" id="SSF81383">
    <property type="entry name" value="F-box domain"/>
    <property type="match status" value="1"/>
</dbReference>